<evidence type="ECO:0000256" key="6">
    <source>
        <dbReference type="RuleBase" id="RU003915"/>
    </source>
</evidence>
<dbReference type="Pfam" id="PF00254">
    <property type="entry name" value="FKBP_C"/>
    <property type="match status" value="1"/>
</dbReference>
<evidence type="ECO:0000313" key="9">
    <source>
        <dbReference type="Proteomes" id="UP000054363"/>
    </source>
</evidence>
<evidence type="ECO:0000256" key="5">
    <source>
        <dbReference type="PROSITE-ProRule" id="PRU00277"/>
    </source>
</evidence>
<comment type="caution">
    <text evidence="8">The sequence shown here is derived from an EMBL/GenBank/DDBJ whole genome shotgun (WGS) entry which is preliminary data.</text>
</comment>
<dbReference type="EMBL" id="JPER01000001">
    <property type="protein sequence ID" value="KFZ31394.1"/>
    <property type="molecule type" value="Genomic_DNA"/>
</dbReference>
<accession>A0A094J018</accession>
<dbReference type="PANTHER" id="PTHR47861:SF4">
    <property type="entry name" value="FKBP-TYPE 16 KDA PEPTIDYL-PROLYL CIS-TRANS ISOMERASE"/>
    <property type="match status" value="1"/>
</dbReference>
<name>A0A094J018_9GAMM</name>
<keyword evidence="4 5" id="KW-0413">Isomerase</keyword>
<comment type="similarity">
    <text evidence="2 6">Belongs to the FKBP-type PPIase family.</text>
</comment>
<dbReference type="GO" id="GO:0003755">
    <property type="term" value="F:peptidyl-prolyl cis-trans isomerase activity"/>
    <property type="evidence" value="ECO:0007669"/>
    <property type="project" value="UniProtKB-UniRule"/>
</dbReference>
<dbReference type="Gene3D" id="2.40.10.330">
    <property type="match status" value="1"/>
</dbReference>
<evidence type="ECO:0000256" key="3">
    <source>
        <dbReference type="ARBA" id="ARBA00023110"/>
    </source>
</evidence>
<dbReference type="AlphaFoldDB" id="A0A094J018"/>
<dbReference type="NCBIfam" id="NF011676">
    <property type="entry name" value="PRK15095.1"/>
    <property type="match status" value="1"/>
</dbReference>
<dbReference type="OrthoDB" id="9808891at2"/>
<evidence type="ECO:0000256" key="2">
    <source>
        <dbReference type="ARBA" id="ARBA00006577"/>
    </source>
</evidence>
<keyword evidence="9" id="KW-1185">Reference proteome</keyword>
<dbReference type="Proteomes" id="UP000054363">
    <property type="component" value="Unassembled WGS sequence"/>
</dbReference>
<evidence type="ECO:0000256" key="1">
    <source>
        <dbReference type="ARBA" id="ARBA00000971"/>
    </source>
</evidence>
<reference evidence="8 9" key="1">
    <citation type="submission" date="2014-06" db="EMBL/GenBank/DDBJ databases">
        <title>The draft genome sequence of Idiomarina salinarum ISL-52.</title>
        <authorList>
            <person name="Du J."/>
            <person name="Shao Z."/>
        </authorList>
    </citation>
    <scope>NUCLEOTIDE SEQUENCE [LARGE SCALE GENOMIC DNA]</scope>
    <source>
        <strain evidence="8 9">ISL-52</strain>
    </source>
</reference>
<comment type="catalytic activity">
    <reaction evidence="1 5 6">
        <text>[protein]-peptidylproline (omega=180) = [protein]-peptidylproline (omega=0)</text>
        <dbReference type="Rhea" id="RHEA:16237"/>
        <dbReference type="Rhea" id="RHEA-COMP:10747"/>
        <dbReference type="Rhea" id="RHEA-COMP:10748"/>
        <dbReference type="ChEBI" id="CHEBI:83833"/>
        <dbReference type="ChEBI" id="CHEBI:83834"/>
        <dbReference type="EC" id="5.2.1.8"/>
    </reaction>
</comment>
<dbReference type="PANTHER" id="PTHR47861">
    <property type="entry name" value="FKBP-TYPE PEPTIDYL-PROLYL CIS-TRANS ISOMERASE SLYD"/>
    <property type="match status" value="1"/>
</dbReference>
<protein>
    <recommendedName>
        <fullName evidence="6">Peptidyl-prolyl cis-trans isomerase</fullName>
        <ecNumber evidence="6">5.2.1.8</ecNumber>
    </recommendedName>
</protein>
<evidence type="ECO:0000256" key="4">
    <source>
        <dbReference type="ARBA" id="ARBA00023235"/>
    </source>
</evidence>
<dbReference type="PROSITE" id="PS50059">
    <property type="entry name" value="FKBP_PPIASE"/>
    <property type="match status" value="1"/>
</dbReference>
<dbReference type="Gene3D" id="3.10.50.40">
    <property type="match status" value="1"/>
</dbReference>
<sequence length="147" mass="16343">MIKRLPIEHGREVVLHFTIKLSDDSVADSTKMSGKPAKCRMGDGSLTDNFEACLVGLRAGDEREFELAPEDAFGEPNRDNIYQVDRTKFTDQTKPEVGAIIAFTQPDGTDLPGIVRAVNERFVTIDFNHPLAGQRVRFAVEIIEVNP</sequence>
<dbReference type="eggNOG" id="COG1047">
    <property type="taxonomic scope" value="Bacteria"/>
</dbReference>
<dbReference type="RefSeq" id="WP_034773725.1">
    <property type="nucleotide sequence ID" value="NZ_JPER01000001.1"/>
</dbReference>
<proteinExistence type="inferred from homology"/>
<gene>
    <name evidence="8" type="ORF">IDSA_01345</name>
</gene>
<keyword evidence="3 5" id="KW-0697">Rotamase</keyword>
<evidence type="ECO:0000313" key="8">
    <source>
        <dbReference type="EMBL" id="KFZ31394.1"/>
    </source>
</evidence>
<dbReference type="EC" id="5.2.1.8" evidence="6"/>
<dbReference type="InterPro" id="IPR048261">
    <property type="entry name" value="SlpA/SlyD-like_ins_sf"/>
</dbReference>
<dbReference type="InterPro" id="IPR046357">
    <property type="entry name" value="PPIase_dom_sf"/>
</dbReference>
<dbReference type="InterPro" id="IPR001179">
    <property type="entry name" value="PPIase_FKBP_dom"/>
</dbReference>
<evidence type="ECO:0000259" key="7">
    <source>
        <dbReference type="PROSITE" id="PS50059"/>
    </source>
</evidence>
<organism evidence="8 9">
    <name type="scientific">Pseudidiomarina salinarum</name>
    <dbReference type="NCBI Taxonomy" id="435908"/>
    <lineage>
        <taxon>Bacteria</taxon>
        <taxon>Pseudomonadati</taxon>
        <taxon>Pseudomonadota</taxon>
        <taxon>Gammaproteobacteria</taxon>
        <taxon>Alteromonadales</taxon>
        <taxon>Idiomarinaceae</taxon>
        <taxon>Pseudidiomarina</taxon>
    </lineage>
</organism>
<dbReference type="STRING" id="435908.IDSA_01345"/>
<feature type="domain" description="PPIase FKBP-type" evidence="7">
    <location>
        <begin position="10"/>
        <end position="75"/>
    </location>
</feature>
<dbReference type="SUPFAM" id="SSF54534">
    <property type="entry name" value="FKBP-like"/>
    <property type="match status" value="1"/>
</dbReference>